<dbReference type="GO" id="GO:0009062">
    <property type="term" value="P:fatty acid catabolic process"/>
    <property type="evidence" value="ECO:0007669"/>
    <property type="project" value="TreeGrafter"/>
</dbReference>
<feature type="domain" description="Acyl-CoA thioesterase-like N-terminal HotDog" evidence="3">
    <location>
        <begin position="19"/>
        <end position="102"/>
    </location>
</feature>
<comment type="caution">
    <text evidence="5">The sequence shown here is derived from an EMBL/GenBank/DDBJ whole genome shotgun (WGS) entry which is preliminary data.</text>
</comment>
<dbReference type="GO" id="GO:0006637">
    <property type="term" value="P:acyl-CoA metabolic process"/>
    <property type="evidence" value="ECO:0007669"/>
    <property type="project" value="InterPro"/>
</dbReference>
<evidence type="ECO:0000259" key="3">
    <source>
        <dbReference type="Pfam" id="PF13622"/>
    </source>
</evidence>
<dbReference type="Gene3D" id="2.40.160.210">
    <property type="entry name" value="Acyl-CoA thioesterase, double hotdog domain"/>
    <property type="match status" value="1"/>
</dbReference>
<keyword evidence="2" id="KW-0378">Hydrolase</keyword>
<dbReference type="InterPro" id="IPR042171">
    <property type="entry name" value="Acyl-CoA_hotdog"/>
</dbReference>
<dbReference type="GO" id="GO:0005829">
    <property type="term" value="C:cytosol"/>
    <property type="evidence" value="ECO:0007669"/>
    <property type="project" value="TreeGrafter"/>
</dbReference>
<dbReference type="CDD" id="cd03445">
    <property type="entry name" value="Thioesterase_II_repeat2"/>
    <property type="match status" value="1"/>
</dbReference>
<dbReference type="InterPro" id="IPR049450">
    <property type="entry name" value="ACOT8-like_C"/>
</dbReference>
<feature type="domain" description="Acyl-CoA thioesterase-like C-terminal" evidence="4">
    <location>
        <begin position="125"/>
        <end position="260"/>
    </location>
</feature>
<dbReference type="GO" id="GO:0005782">
    <property type="term" value="C:peroxisomal matrix"/>
    <property type="evidence" value="ECO:0007669"/>
    <property type="project" value="UniProtKB-SubCell"/>
</dbReference>
<organism evidence="5">
    <name type="scientific">marine sediment metagenome</name>
    <dbReference type="NCBI Taxonomy" id="412755"/>
    <lineage>
        <taxon>unclassified sequences</taxon>
        <taxon>metagenomes</taxon>
        <taxon>ecological metagenomes</taxon>
    </lineage>
</organism>
<accession>A0A0F9SDI9</accession>
<proteinExistence type="inferred from homology"/>
<dbReference type="InterPro" id="IPR049449">
    <property type="entry name" value="TesB_ACOT8-like_N"/>
</dbReference>
<reference evidence="5" key="1">
    <citation type="journal article" date="2015" name="Nature">
        <title>Complex archaea that bridge the gap between prokaryotes and eukaryotes.</title>
        <authorList>
            <person name="Spang A."/>
            <person name="Saw J.H."/>
            <person name="Jorgensen S.L."/>
            <person name="Zaremba-Niedzwiedzka K."/>
            <person name="Martijn J."/>
            <person name="Lind A.E."/>
            <person name="van Eijk R."/>
            <person name="Schleper C."/>
            <person name="Guy L."/>
            <person name="Ettema T.J."/>
        </authorList>
    </citation>
    <scope>NUCLEOTIDE SEQUENCE</scope>
</reference>
<sequence length="262" mass="28775">MTFDELIAAGRASNELVVPVTWSQGRATFGGLVTSLLFDRMERSIAESRPVRSVHVSFVGPVEAGVPAVFDAQILREGRSVTQVEGRIIQNGEPRVVCLAAFAGDRESSVRIDGVPAPEAKPVGQCQELPYIEGMMPGFINYIEMRWAYGSMPFTGGSGREMGGWMRFRNVPEVLTDAHIVALIDAWPAPILQHFKSRVPASSLSWAFDIIHPRPALEADDWLLYKATIDQAGDGYCHFSARVWTPRGELLAISRQTATVFG</sequence>
<evidence type="ECO:0000259" key="4">
    <source>
        <dbReference type="Pfam" id="PF20789"/>
    </source>
</evidence>
<name>A0A0F9SDI9_9ZZZZ</name>
<evidence type="ECO:0000256" key="2">
    <source>
        <dbReference type="ARBA" id="ARBA00022801"/>
    </source>
</evidence>
<dbReference type="GO" id="GO:0047617">
    <property type="term" value="F:fatty acyl-CoA hydrolase activity"/>
    <property type="evidence" value="ECO:0007669"/>
    <property type="project" value="InterPro"/>
</dbReference>
<dbReference type="InterPro" id="IPR029069">
    <property type="entry name" value="HotDog_dom_sf"/>
</dbReference>
<dbReference type="InterPro" id="IPR003703">
    <property type="entry name" value="Acyl_CoA_thio"/>
</dbReference>
<dbReference type="EMBL" id="LAZR01002065">
    <property type="protein sequence ID" value="KKN35071.1"/>
    <property type="molecule type" value="Genomic_DNA"/>
</dbReference>
<comment type="similarity">
    <text evidence="1">Belongs to the C/M/P thioester hydrolase family.</text>
</comment>
<evidence type="ECO:0008006" key="6">
    <source>
        <dbReference type="Google" id="ProtNLM"/>
    </source>
</evidence>
<dbReference type="PANTHER" id="PTHR11066">
    <property type="entry name" value="ACYL-COA THIOESTERASE"/>
    <property type="match status" value="1"/>
</dbReference>
<evidence type="ECO:0000256" key="1">
    <source>
        <dbReference type="ARBA" id="ARBA00006538"/>
    </source>
</evidence>
<dbReference type="SUPFAM" id="SSF54637">
    <property type="entry name" value="Thioesterase/thiol ester dehydrase-isomerase"/>
    <property type="match status" value="2"/>
</dbReference>
<gene>
    <name evidence="5" type="ORF">LCGC14_0787240</name>
</gene>
<dbReference type="AlphaFoldDB" id="A0A0F9SDI9"/>
<dbReference type="Pfam" id="PF20789">
    <property type="entry name" value="4HBT_3C"/>
    <property type="match status" value="1"/>
</dbReference>
<dbReference type="Pfam" id="PF13622">
    <property type="entry name" value="4HBT_3"/>
    <property type="match status" value="1"/>
</dbReference>
<protein>
    <recommendedName>
        <fullName evidence="6">Acyl-CoA thioesterase II</fullName>
    </recommendedName>
</protein>
<evidence type="ECO:0000313" key="5">
    <source>
        <dbReference type="EMBL" id="KKN35071.1"/>
    </source>
</evidence>
<dbReference type="PANTHER" id="PTHR11066:SF34">
    <property type="entry name" value="ACYL-COENZYME A THIOESTERASE 8"/>
    <property type="match status" value="1"/>
</dbReference>